<proteinExistence type="predicted"/>
<dbReference type="Pfam" id="PF15887">
    <property type="entry name" value="Peptidase_Mx"/>
    <property type="match status" value="1"/>
</dbReference>
<dbReference type="PIRSF" id="PIRSF012641">
    <property type="entry name" value="UCP012641"/>
    <property type="match status" value="1"/>
</dbReference>
<name>A0A368NI70_AGRVI</name>
<sequence length="355" mass="39985">MRLFNCSNCRNMVFFDNTQCLSCHSLLGFRPSDNGFIAIDSSNAALIDGVPQQGFIRLCANARHDACNWLIEDGEEFCLACRHNLVIPDLSSNDNLENWRKIENAKHVLFYSLQRFGLPLVTRTDATPDGLAFEFLEDDSARTGGQPVMTGHDSGLITLNIAEGSDAEREARRVALGEPFRTLIGHFRHEVGHYYWNILVRDGNQLEQCRAIFGNDEEDYGEALQRHYANGPVPGWEGSFISAYAASHPWEDFAETWAHYIHIVDALETAYAFGLRTRPIIDEQNLTVKVDFDPYRVEGVRALIDAWVPLTVAVNSINRSMGQPDLYPFVLSEPVLVKLQYIHDLIHGATHKAGF</sequence>
<accession>A0A368NI70</accession>
<organism evidence="2 3">
    <name type="scientific">Agrobacterium vitis</name>
    <name type="common">Rhizobium vitis</name>
    <dbReference type="NCBI Taxonomy" id="373"/>
    <lineage>
        <taxon>Bacteria</taxon>
        <taxon>Pseudomonadati</taxon>
        <taxon>Pseudomonadota</taxon>
        <taxon>Alphaproteobacteria</taxon>
        <taxon>Hyphomicrobiales</taxon>
        <taxon>Rhizobiaceae</taxon>
        <taxon>Rhizobium/Agrobacterium group</taxon>
        <taxon>Agrobacterium</taxon>
    </lineage>
</organism>
<comment type="caution">
    <text evidence="2">The sequence shown here is derived from an EMBL/GenBank/DDBJ whole genome shotgun (WGS) entry which is preliminary data.</text>
</comment>
<dbReference type="Pfam" id="PF10005">
    <property type="entry name" value="Zn_ribbon_DZR_6"/>
    <property type="match status" value="1"/>
</dbReference>
<dbReference type="AlphaFoldDB" id="A0A368NI70"/>
<feature type="domain" description="Zinc-ribbon" evidence="1">
    <location>
        <begin position="3"/>
        <end position="91"/>
    </location>
</feature>
<evidence type="ECO:0000313" key="2">
    <source>
        <dbReference type="EMBL" id="KAA3521954.1"/>
    </source>
</evidence>
<dbReference type="GeneID" id="60684796"/>
<reference evidence="2 3" key="1">
    <citation type="submission" date="2018-08" db="EMBL/GenBank/DDBJ databases">
        <title>Genome sequencing of Agrobacterium vitis strain ICMP 10754.</title>
        <authorList>
            <person name="Visnovsky S.B."/>
            <person name="Pitman A.R."/>
        </authorList>
    </citation>
    <scope>NUCLEOTIDE SEQUENCE [LARGE SCALE GENOMIC DNA]</scope>
    <source>
        <strain evidence="2 3">ICMP 10754</strain>
    </source>
</reference>
<protein>
    <recommendedName>
        <fullName evidence="1">Zinc-ribbon domain-containing protein</fullName>
    </recommendedName>
</protein>
<gene>
    <name evidence="2" type="ORF">DXT89_22570</name>
</gene>
<dbReference type="InterPro" id="IPR011201">
    <property type="entry name" value="Zinc-ribbon_6_bact"/>
</dbReference>
<dbReference type="RefSeq" id="WP_060716859.1">
    <property type="nucleotide sequence ID" value="NZ_CP055265.1"/>
</dbReference>
<dbReference type="EMBL" id="QUSG01000020">
    <property type="protein sequence ID" value="KAA3521954.1"/>
    <property type="molecule type" value="Genomic_DNA"/>
</dbReference>
<evidence type="ECO:0000259" key="1">
    <source>
        <dbReference type="Pfam" id="PF10005"/>
    </source>
</evidence>
<dbReference type="OrthoDB" id="256753at2"/>
<dbReference type="Proteomes" id="UP000436911">
    <property type="component" value="Unassembled WGS sequence"/>
</dbReference>
<evidence type="ECO:0000313" key="3">
    <source>
        <dbReference type="Proteomes" id="UP000436911"/>
    </source>
</evidence>
<dbReference type="InterPro" id="IPR031321">
    <property type="entry name" value="UCP012641"/>
</dbReference>